<dbReference type="RefSeq" id="WP_188795367.1">
    <property type="nucleotide sequence ID" value="NZ_BMIZ01000001.1"/>
</dbReference>
<name>A0ABX7GT23_9GAMM</name>
<keyword evidence="2" id="KW-1185">Reference proteome</keyword>
<evidence type="ECO:0000313" key="1">
    <source>
        <dbReference type="EMBL" id="QRN53459.1"/>
    </source>
</evidence>
<reference evidence="1 2" key="1">
    <citation type="submission" date="2020-10" db="EMBL/GenBank/DDBJ databases">
        <title>Phylogeny of dyella-like bacteria.</title>
        <authorList>
            <person name="Fu J."/>
        </authorList>
    </citation>
    <scope>NUCLEOTIDE SEQUENCE [LARGE SCALE GENOMIC DNA]</scope>
    <source>
        <strain evidence="1 2">DHOB09</strain>
    </source>
</reference>
<protein>
    <recommendedName>
        <fullName evidence="3">DUF2892 domain-containing protein</fullName>
    </recommendedName>
</protein>
<evidence type="ECO:0008006" key="3">
    <source>
        <dbReference type="Google" id="ProtNLM"/>
    </source>
</evidence>
<dbReference type="EMBL" id="CP064030">
    <property type="protein sequence ID" value="QRN53459.1"/>
    <property type="molecule type" value="Genomic_DNA"/>
</dbReference>
<dbReference type="PROSITE" id="PS51257">
    <property type="entry name" value="PROKAR_LIPOPROTEIN"/>
    <property type="match status" value="1"/>
</dbReference>
<organism evidence="1 2">
    <name type="scientific">Dyella caseinilytica</name>
    <dbReference type="NCBI Taxonomy" id="1849581"/>
    <lineage>
        <taxon>Bacteria</taxon>
        <taxon>Pseudomonadati</taxon>
        <taxon>Pseudomonadota</taxon>
        <taxon>Gammaproteobacteria</taxon>
        <taxon>Lysobacterales</taxon>
        <taxon>Rhodanobacteraceae</taxon>
        <taxon>Dyella</taxon>
    </lineage>
</organism>
<sequence length="73" mass="7631">MKLTETKFEAFVLQGLFAACLMVSGLILAAMFTTKTMPVQLALAGPVHALFATAPSTCALADISNIVCIRAEG</sequence>
<dbReference type="Proteomes" id="UP000663181">
    <property type="component" value="Chromosome"/>
</dbReference>
<accession>A0ABX7GT23</accession>
<evidence type="ECO:0000313" key="2">
    <source>
        <dbReference type="Proteomes" id="UP000663181"/>
    </source>
</evidence>
<gene>
    <name evidence="1" type="ORF">ISN74_18920</name>
</gene>
<proteinExistence type="predicted"/>